<feature type="signal peptide" evidence="2">
    <location>
        <begin position="1"/>
        <end position="15"/>
    </location>
</feature>
<accession>A0A183GE34</accession>
<dbReference type="CDD" id="cd14686">
    <property type="entry name" value="bZIP"/>
    <property type="match status" value="1"/>
</dbReference>
<proteinExistence type="predicted"/>
<evidence type="ECO:0000313" key="3">
    <source>
        <dbReference type="EMBL" id="VDP20666.1"/>
    </source>
</evidence>
<dbReference type="EMBL" id="UZAH01032251">
    <property type="protein sequence ID" value="VDP20666.1"/>
    <property type="molecule type" value="Genomic_DNA"/>
</dbReference>
<protein>
    <submittedName>
        <fullName evidence="5">BZIP domain-containing protein</fullName>
    </submittedName>
</protein>
<feature type="chain" id="PRO_5044552013" evidence="2">
    <location>
        <begin position="16"/>
        <end position="90"/>
    </location>
</feature>
<keyword evidence="1" id="KW-0175">Coiled coil</keyword>
<dbReference type="WBParaSite" id="HPBE_0002055801-mRNA-1">
    <property type="protein sequence ID" value="HPBE_0002055801-mRNA-1"/>
    <property type="gene ID" value="HPBE_0002055801"/>
</dbReference>
<reference evidence="3 4" key="1">
    <citation type="submission" date="2018-11" db="EMBL/GenBank/DDBJ databases">
        <authorList>
            <consortium name="Pathogen Informatics"/>
        </authorList>
    </citation>
    <scope>NUCLEOTIDE SEQUENCE [LARGE SCALE GENOMIC DNA]</scope>
</reference>
<evidence type="ECO:0000313" key="5">
    <source>
        <dbReference type="WBParaSite" id="HPBE_0002055801-mRNA-1"/>
    </source>
</evidence>
<keyword evidence="4" id="KW-1185">Reference proteome</keyword>
<evidence type="ECO:0000256" key="1">
    <source>
        <dbReference type="SAM" id="Coils"/>
    </source>
</evidence>
<reference evidence="5" key="2">
    <citation type="submission" date="2019-09" db="UniProtKB">
        <authorList>
            <consortium name="WormBaseParasite"/>
        </authorList>
    </citation>
    <scope>IDENTIFICATION</scope>
</reference>
<gene>
    <name evidence="3" type="ORF">HPBE_LOCUS20557</name>
</gene>
<dbReference type="AlphaFoldDB" id="A0A183GE34"/>
<evidence type="ECO:0000313" key="4">
    <source>
        <dbReference type="Proteomes" id="UP000050761"/>
    </source>
</evidence>
<dbReference type="Proteomes" id="UP000050761">
    <property type="component" value="Unassembled WGS sequence"/>
</dbReference>
<accession>A0A3P8FPB3</accession>
<evidence type="ECO:0000256" key="2">
    <source>
        <dbReference type="SAM" id="SignalP"/>
    </source>
</evidence>
<keyword evidence="2" id="KW-0732">Signal</keyword>
<feature type="coiled-coil region" evidence="1">
    <location>
        <begin position="34"/>
        <end position="82"/>
    </location>
</feature>
<organism evidence="4 5">
    <name type="scientific">Heligmosomoides polygyrus</name>
    <name type="common">Parasitic roundworm</name>
    <dbReference type="NCBI Taxonomy" id="6339"/>
    <lineage>
        <taxon>Eukaryota</taxon>
        <taxon>Metazoa</taxon>
        <taxon>Ecdysozoa</taxon>
        <taxon>Nematoda</taxon>
        <taxon>Chromadorea</taxon>
        <taxon>Rhabditida</taxon>
        <taxon>Rhabditina</taxon>
        <taxon>Rhabditomorpha</taxon>
        <taxon>Strongyloidea</taxon>
        <taxon>Heligmosomidae</taxon>
        <taxon>Heligmosomoides</taxon>
    </lineage>
</organism>
<sequence length="90" mass="9984">MTLLPMLLFHPNISAVCPSNPVVTCDVEVNGSLTATKKRRLRNLKKECTELEETNVMLKKFVANLETEVAEYRVKIAALLKSAQSNSGHV</sequence>
<name>A0A183GE34_HELPZ</name>